<feature type="chain" id="PRO_5044256922" evidence="1">
    <location>
        <begin position="42"/>
        <end position="467"/>
    </location>
</feature>
<dbReference type="PANTHER" id="PTHR43649:SF12">
    <property type="entry name" value="DIACETYLCHITOBIOSE BINDING PROTEIN DASA"/>
    <property type="match status" value="1"/>
</dbReference>
<dbReference type="PANTHER" id="PTHR43649">
    <property type="entry name" value="ARABINOSE-BINDING PROTEIN-RELATED"/>
    <property type="match status" value="1"/>
</dbReference>
<dbReference type="AlphaFoldDB" id="A0AB39M637"/>
<accession>A0AB39M637</accession>
<dbReference type="SUPFAM" id="SSF53850">
    <property type="entry name" value="Periplasmic binding protein-like II"/>
    <property type="match status" value="1"/>
</dbReference>
<dbReference type="CDD" id="cd13585">
    <property type="entry name" value="PBP2_TMBP_like"/>
    <property type="match status" value="1"/>
</dbReference>
<keyword evidence="1" id="KW-0732">Signal</keyword>
<organism evidence="2">
    <name type="scientific">Streptomyces sp. R08</name>
    <dbReference type="NCBI Taxonomy" id="3238624"/>
    <lineage>
        <taxon>Bacteria</taxon>
        <taxon>Bacillati</taxon>
        <taxon>Actinomycetota</taxon>
        <taxon>Actinomycetes</taxon>
        <taxon>Kitasatosporales</taxon>
        <taxon>Streptomycetaceae</taxon>
        <taxon>Streptomyces</taxon>
    </lineage>
</organism>
<dbReference type="InterPro" id="IPR050490">
    <property type="entry name" value="Bact_solute-bd_prot1"/>
</dbReference>
<reference evidence="2" key="1">
    <citation type="submission" date="2024-07" db="EMBL/GenBank/DDBJ databases">
        <authorList>
            <person name="Yu S.T."/>
        </authorList>
    </citation>
    <scope>NUCLEOTIDE SEQUENCE</scope>
    <source>
        <strain evidence="2">R08</strain>
    </source>
</reference>
<dbReference type="EMBL" id="CP163431">
    <property type="protein sequence ID" value="XDQ00408.1"/>
    <property type="molecule type" value="Genomic_DNA"/>
</dbReference>
<protein>
    <submittedName>
        <fullName evidence="2">Sugar ABC transporter substrate-binding protein</fullName>
    </submittedName>
</protein>
<name>A0AB39M637_9ACTN</name>
<dbReference type="Gene3D" id="3.40.190.10">
    <property type="entry name" value="Periplasmic binding protein-like II"/>
    <property type="match status" value="1"/>
</dbReference>
<sequence>MSGTSATRAWPGGVRRFRRLRRTLVPWAVCAALLLAGCDGAGSDAKGVSATPKDTTCDGKIHGVAHITVWYHAGPSGEFTTLQSQVKEFNRRQKQVRVELVTLPEDRAYTALVLSAAASGDLPDLLDFDGPNLYSYAWSGKLRPIDSCVPASVRADLLPTIRQQGTYAGRLWGIGTFDSGMGLYVRKSVMRKAGIRIPTGPKDAWTAAEMTGILRKLRTQGYKAPLDLRLVYSQPGQEWNTYGFAPAVWSAGGDLVEPRNFRTADGYVNGPGSVKALTDMQNWAKAGLIDMVKDDKAFVGGRSAISWCGHWTYPEFNKAFPGDVAIVPLPDFGQGTVTGMGSFQWGVPAGNADGDAVWRFLSFLLQPAQVHRMTVANGAIPATESAIKLSPQYAPGGPEHLFIEQLRDGVARPRPQTPAYPAITDAFSRAFAKIIFNWAPVRATLDEAAKKIDQDIAAHDGYPPDTP</sequence>
<dbReference type="RefSeq" id="WP_369187184.1">
    <property type="nucleotide sequence ID" value="NZ_CP163431.1"/>
</dbReference>
<feature type="signal peptide" evidence="1">
    <location>
        <begin position="1"/>
        <end position="41"/>
    </location>
</feature>
<proteinExistence type="predicted"/>
<gene>
    <name evidence="2" type="ORF">AB5J58_09555</name>
</gene>
<dbReference type="Pfam" id="PF13416">
    <property type="entry name" value="SBP_bac_8"/>
    <property type="match status" value="1"/>
</dbReference>
<evidence type="ECO:0000256" key="1">
    <source>
        <dbReference type="SAM" id="SignalP"/>
    </source>
</evidence>
<evidence type="ECO:0000313" key="2">
    <source>
        <dbReference type="EMBL" id="XDQ00408.1"/>
    </source>
</evidence>
<dbReference type="InterPro" id="IPR006059">
    <property type="entry name" value="SBP"/>
</dbReference>